<dbReference type="EMBL" id="SSOC01000003">
    <property type="protein sequence ID" value="THF65966.1"/>
    <property type="molecule type" value="Genomic_DNA"/>
</dbReference>
<dbReference type="InterPro" id="IPR011701">
    <property type="entry name" value="MFS"/>
</dbReference>
<feature type="transmembrane region" description="Helical" evidence="6">
    <location>
        <begin position="267"/>
        <end position="287"/>
    </location>
</feature>
<dbReference type="InterPro" id="IPR050930">
    <property type="entry name" value="MFS_Vesicular_Transporter"/>
</dbReference>
<keyword evidence="4 6" id="KW-1133">Transmembrane helix</keyword>
<name>A0A4S4B0S5_9RHOO</name>
<reference evidence="8 9" key="1">
    <citation type="submission" date="2019-04" db="EMBL/GenBank/DDBJ databases">
        <title>Azoarcus nasutitermitis sp. nov. isolated from termite nest.</title>
        <authorList>
            <person name="Lin S.-Y."/>
            <person name="Hameed A."/>
            <person name="Hsu Y.-H."/>
            <person name="Young C.-C."/>
        </authorList>
    </citation>
    <scope>NUCLEOTIDE SEQUENCE [LARGE SCALE GENOMIC DNA]</scope>
    <source>
        <strain evidence="8 9">CC-YHH838</strain>
    </source>
</reference>
<feature type="transmembrane region" description="Helical" evidence="6">
    <location>
        <begin position="327"/>
        <end position="348"/>
    </location>
</feature>
<feature type="transmembrane region" description="Helical" evidence="6">
    <location>
        <begin position="159"/>
        <end position="178"/>
    </location>
</feature>
<evidence type="ECO:0000313" key="8">
    <source>
        <dbReference type="EMBL" id="THF65966.1"/>
    </source>
</evidence>
<dbReference type="InterPro" id="IPR005829">
    <property type="entry name" value="Sugar_transporter_CS"/>
</dbReference>
<evidence type="ECO:0000256" key="4">
    <source>
        <dbReference type="ARBA" id="ARBA00022989"/>
    </source>
</evidence>
<evidence type="ECO:0000313" key="9">
    <source>
        <dbReference type="Proteomes" id="UP000308430"/>
    </source>
</evidence>
<feature type="transmembrane region" description="Helical" evidence="6">
    <location>
        <begin position="69"/>
        <end position="86"/>
    </location>
</feature>
<evidence type="ECO:0000256" key="6">
    <source>
        <dbReference type="SAM" id="Phobius"/>
    </source>
</evidence>
<gene>
    <name evidence="8" type="ORF">E6C76_08880</name>
</gene>
<dbReference type="PROSITE" id="PS50850">
    <property type="entry name" value="MFS"/>
    <property type="match status" value="1"/>
</dbReference>
<dbReference type="InterPro" id="IPR020846">
    <property type="entry name" value="MFS_dom"/>
</dbReference>
<dbReference type="Gene3D" id="1.20.1250.20">
    <property type="entry name" value="MFS general substrate transporter like domains"/>
    <property type="match status" value="2"/>
</dbReference>
<keyword evidence="5 6" id="KW-0472">Membrane</keyword>
<dbReference type="PANTHER" id="PTHR23506">
    <property type="entry name" value="GH10249P"/>
    <property type="match status" value="1"/>
</dbReference>
<comment type="caution">
    <text evidence="8">The sequence shown here is derived from an EMBL/GenBank/DDBJ whole genome shotgun (WGS) entry which is preliminary data.</text>
</comment>
<feature type="transmembrane region" description="Helical" evidence="6">
    <location>
        <begin position="128"/>
        <end position="153"/>
    </location>
</feature>
<protein>
    <submittedName>
        <fullName evidence="8">MFS transporter</fullName>
    </submittedName>
</protein>
<keyword evidence="9" id="KW-1185">Reference proteome</keyword>
<feature type="transmembrane region" description="Helical" evidence="6">
    <location>
        <begin position="205"/>
        <end position="230"/>
    </location>
</feature>
<organism evidence="8 9">
    <name type="scientific">Pseudothauera nasutitermitis</name>
    <dbReference type="NCBI Taxonomy" id="2565930"/>
    <lineage>
        <taxon>Bacteria</taxon>
        <taxon>Pseudomonadati</taxon>
        <taxon>Pseudomonadota</taxon>
        <taxon>Betaproteobacteria</taxon>
        <taxon>Rhodocyclales</taxon>
        <taxon>Zoogloeaceae</taxon>
        <taxon>Pseudothauera</taxon>
    </lineage>
</organism>
<evidence type="ECO:0000256" key="5">
    <source>
        <dbReference type="ARBA" id="ARBA00023136"/>
    </source>
</evidence>
<dbReference type="Proteomes" id="UP000308430">
    <property type="component" value="Unassembled WGS sequence"/>
</dbReference>
<feature type="transmembrane region" description="Helical" evidence="6">
    <location>
        <begin position="236"/>
        <end position="255"/>
    </location>
</feature>
<comment type="subcellular location">
    <subcellularLocation>
        <location evidence="1">Membrane</location>
        <topology evidence="1">Multi-pass membrane protein</topology>
    </subcellularLocation>
</comment>
<dbReference type="InterPro" id="IPR036259">
    <property type="entry name" value="MFS_trans_sf"/>
</dbReference>
<keyword evidence="2" id="KW-0813">Transport</keyword>
<keyword evidence="3 6" id="KW-0812">Transmembrane</keyword>
<feature type="transmembrane region" description="Helical" evidence="6">
    <location>
        <begin position="360"/>
        <end position="382"/>
    </location>
</feature>
<accession>A0A4S4B0S5</accession>
<feature type="transmembrane region" description="Helical" evidence="6">
    <location>
        <begin position="92"/>
        <end position="116"/>
    </location>
</feature>
<dbReference type="SUPFAM" id="SSF103473">
    <property type="entry name" value="MFS general substrate transporter"/>
    <property type="match status" value="1"/>
</dbReference>
<dbReference type="GO" id="GO:0016020">
    <property type="term" value="C:membrane"/>
    <property type="evidence" value="ECO:0007669"/>
    <property type="project" value="UniProtKB-SubCell"/>
</dbReference>
<feature type="domain" description="Major facilitator superfamily (MFS) profile" evidence="7">
    <location>
        <begin position="2"/>
        <end position="386"/>
    </location>
</feature>
<dbReference type="PANTHER" id="PTHR23506:SF23">
    <property type="entry name" value="GH10249P"/>
    <property type="match status" value="1"/>
</dbReference>
<sequence length="402" mass="41440">MPLLRLALILYLLMLPVTGMVPVLHGLTEGRHPGTSDLARHLFMSINMIGALIAAPLAGLASDSLGRRVPLIAGALLVNAAALLLITGPWSYAVILALRFVEGCAHMTALSLLMTLGADHGRRAGLGASMGAVGSAISFGVASGAPLGGWIGAASATQVPWLGGWLMLALAAAVPLLLRETPRESARPSPTELVRQLASNRLLAVPYLFAFVDRLTVGFIVSTFSLYLGAVLLLDARQIGLVMAAFLIPFSLLAYPAGRLSQRWDRLGMMIAGSILYGLFLIALGWAPAGALAALMAAGGVVAAIMYAPSLVLTAELAGPNQRASTMAGFNVAGSLGFALGPLLGGTLVGTFRAAGMDPYLPVFILVGALEILIALAVLPLWRRGIGSALPTGRAGEASRTG</sequence>
<feature type="transmembrane region" description="Helical" evidence="6">
    <location>
        <begin position="293"/>
        <end position="315"/>
    </location>
</feature>
<evidence type="ECO:0000256" key="3">
    <source>
        <dbReference type="ARBA" id="ARBA00022692"/>
    </source>
</evidence>
<dbReference type="AlphaFoldDB" id="A0A4S4B0S5"/>
<dbReference type="GO" id="GO:0022857">
    <property type="term" value="F:transmembrane transporter activity"/>
    <property type="evidence" value="ECO:0007669"/>
    <property type="project" value="InterPro"/>
</dbReference>
<dbReference type="PROSITE" id="PS00216">
    <property type="entry name" value="SUGAR_TRANSPORT_1"/>
    <property type="match status" value="1"/>
</dbReference>
<evidence type="ECO:0000256" key="2">
    <source>
        <dbReference type="ARBA" id="ARBA00022448"/>
    </source>
</evidence>
<feature type="transmembrane region" description="Helical" evidence="6">
    <location>
        <begin position="42"/>
        <end position="62"/>
    </location>
</feature>
<dbReference type="OrthoDB" id="8524807at2"/>
<evidence type="ECO:0000259" key="7">
    <source>
        <dbReference type="PROSITE" id="PS50850"/>
    </source>
</evidence>
<evidence type="ECO:0000256" key="1">
    <source>
        <dbReference type="ARBA" id="ARBA00004141"/>
    </source>
</evidence>
<proteinExistence type="predicted"/>
<dbReference type="Pfam" id="PF07690">
    <property type="entry name" value="MFS_1"/>
    <property type="match status" value="1"/>
</dbReference>